<protein>
    <submittedName>
        <fullName evidence="1">Uncharacterized protein</fullName>
    </submittedName>
</protein>
<proteinExistence type="predicted"/>
<accession>A0A3N4K7F1</accession>
<dbReference type="AlphaFoldDB" id="A0A3N4K7F1"/>
<reference evidence="1 2" key="1">
    <citation type="journal article" date="2018" name="Nat. Ecol. Evol.">
        <title>Pezizomycetes genomes reveal the molecular basis of ectomycorrhizal truffle lifestyle.</title>
        <authorList>
            <person name="Murat C."/>
            <person name="Payen T."/>
            <person name="Noel B."/>
            <person name="Kuo A."/>
            <person name="Morin E."/>
            <person name="Chen J."/>
            <person name="Kohler A."/>
            <person name="Krizsan K."/>
            <person name="Balestrini R."/>
            <person name="Da Silva C."/>
            <person name="Montanini B."/>
            <person name="Hainaut M."/>
            <person name="Levati E."/>
            <person name="Barry K.W."/>
            <person name="Belfiori B."/>
            <person name="Cichocki N."/>
            <person name="Clum A."/>
            <person name="Dockter R.B."/>
            <person name="Fauchery L."/>
            <person name="Guy J."/>
            <person name="Iotti M."/>
            <person name="Le Tacon F."/>
            <person name="Lindquist E.A."/>
            <person name="Lipzen A."/>
            <person name="Malagnac F."/>
            <person name="Mello A."/>
            <person name="Molinier V."/>
            <person name="Miyauchi S."/>
            <person name="Poulain J."/>
            <person name="Riccioni C."/>
            <person name="Rubini A."/>
            <person name="Sitrit Y."/>
            <person name="Splivallo R."/>
            <person name="Traeger S."/>
            <person name="Wang M."/>
            <person name="Zifcakova L."/>
            <person name="Wipf D."/>
            <person name="Zambonelli A."/>
            <person name="Paolocci F."/>
            <person name="Nowrousian M."/>
            <person name="Ottonello S."/>
            <person name="Baldrian P."/>
            <person name="Spatafora J.W."/>
            <person name="Henrissat B."/>
            <person name="Nagy L.G."/>
            <person name="Aury J.M."/>
            <person name="Wincker P."/>
            <person name="Grigoriev I.V."/>
            <person name="Bonfante P."/>
            <person name="Martin F.M."/>
        </authorList>
    </citation>
    <scope>NUCLEOTIDE SEQUENCE [LARGE SCALE GENOMIC DNA]</scope>
    <source>
        <strain evidence="1 2">CCBAS932</strain>
    </source>
</reference>
<organism evidence="1 2">
    <name type="scientific">Morchella conica CCBAS932</name>
    <dbReference type="NCBI Taxonomy" id="1392247"/>
    <lineage>
        <taxon>Eukaryota</taxon>
        <taxon>Fungi</taxon>
        <taxon>Dikarya</taxon>
        <taxon>Ascomycota</taxon>
        <taxon>Pezizomycotina</taxon>
        <taxon>Pezizomycetes</taxon>
        <taxon>Pezizales</taxon>
        <taxon>Morchellaceae</taxon>
        <taxon>Morchella</taxon>
    </lineage>
</organism>
<name>A0A3N4K7F1_9PEZI</name>
<dbReference type="Proteomes" id="UP000277580">
    <property type="component" value="Unassembled WGS sequence"/>
</dbReference>
<gene>
    <name evidence="1" type="ORF">P167DRAFT_540759</name>
</gene>
<dbReference type="EMBL" id="ML119318">
    <property type="protein sequence ID" value="RPB06490.1"/>
    <property type="molecule type" value="Genomic_DNA"/>
</dbReference>
<dbReference type="InParanoid" id="A0A3N4K7F1"/>
<keyword evidence="2" id="KW-1185">Reference proteome</keyword>
<evidence type="ECO:0000313" key="2">
    <source>
        <dbReference type="Proteomes" id="UP000277580"/>
    </source>
</evidence>
<evidence type="ECO:0000313" key="1">
    <source>
        <dbReference type="EMBL" id="RPB06490.1"/>
    </source>
</evidence>
<sequence>MAEERKVGKVVEKAVQIREGERGKSVGRKARRADVQARTKAEKVQAWIKADAQARTTAKDVKTMLNAHLRETVEAEKADEERRQFQKQQKQAAEDYFSGQGRSVLQALCNRPRRRECDCSKRTFWEWYGTGEWGWWYFVQ</sequence>